<keyword evidence="6" id="KW-1185">Reference proteome</keyword>
<dbReference type="Gene3D" id="3.80.10.10">
    <property type="entry name" value="Ribonuclease Inhibitor"/>
    <property type="match status" value="4"/>
</dbReference>
<evidence type="ECO:0000259" key="4">
    <source>
        <dbReference type="PROSITE" id="PS50940"/>
    </source>
</evidence>
<dbReference type="InterPro" id="IPR001611">
    <property type="entry name" value="Leu-rich_rpt"/>
</dbReference>
<dbReference type="Proteomes" id="UP001057375">
    <property type="component" value="Unassembled WGS sequence"/>
</dbReference>
<dbReference type="PANTHER" id="PTHR48051">
    <property type="match status" value="1"/>
</dbReference>
<sequence>MWDTFHLPLLIDSEGILRILLNYFILPFLVLVLSSLLFFGNSNPTLYAHHPSEFLGYTVDRNVGDAFGHVSDISISMNCRDCFISSYSMMLTSFSSDRSGLIISLSESTSSSLSPHSAHQSPYSSCCRLCSACSSAFAPGYVMAGHPNRYDLSREIANDLTHSIDILSCPTMPLSEDHSFLHPHPLGLLIAALSITLLVVSIISTMLTTGNRMNSIPSMLIFLAVLCVSFQSVLGYGFSEECSMYLSEDDHLVCNEIYPGRYAAECEEGYYYDQGDYSCVYDTNTDCPSDMNDHQMCVKTTEDLITSDCRSAWYGDDCDQLYQVHIPDPLFRGTVCTAADYSYSPCDVSEFEMAAIGGYFYADEPMVSNFQGAEYLINIVFFSGKQTNISLVSPLPTLLQLSILNLESYMSAYNLNIYDFSNIYPLNRLTQLSLDGNDRIYDISVSFRNIGMTMLSIANTECSIPLCRSESDDDYWSFITSVFPIHDLDTESKKENYLPNDCPLNSGSYICSPNNSTCPSIVRNEVFNSLDGAKEKKCAFIAKEGANGQCYTVHDDFVRQYLIYDCLPNGSEDLTSGIISVATMRTKLTCSSLSLPGIVSSSYSVSTVDEITTLQGLEYAQGTDSDGKSIGLTSLNIDGYDLSGDINENAEYDKLVVQILAKAVVASNSYGSINSGLTSLSASGCGLSAVSDVLDLTPIANGDSATGDSAAIRPFKLTSLDLSNNNISDVSVLITSSMFPENVLTTLDISGNNICDIDNVVTMLQSYFTNIDFAINATSQSTCPCSEGADVSFSSHKTCRKRSNGYYQVECWNGYFLDIETNSCVEAVSSAGSIRCQVCEKKDIFVPILDLNTSDISCGCSFGFHGDSCEYVDIPDSNLRSAVCLAVVNPSAHDSSCDDLTISDMTTVTSVSASIVDSFEGLQSAVNLTSLSIFGTSSSSVSIGNTDLGYLPLSLVELSLEAVYLAADSDFSIFPNLTTLSLKNNSSYDLTNSALFPSSSSSSSSTFTWLDVSYTALSSFSSIPTSITTLTANNCSSLTSFSTISNLTNLVSLDVSYALNVSDFSSLLSNIPLTISILYADGCNVSPDTDFTTFTNLTTLSLNDNTEYDISESGLFPSSLTSLSANNTSISLLFHLAASMPNLTELSLNNNNISDPSPLYALSSNTSLSSIDLSYNHICGGDNGGDSVIETFLASKFSISAADVNASGQECECSSGDLGSTPLTANKVCAETLPGVSNLWYVVCASDSYTSYTDASTFACISPDNGDGTFGCSGGCEYGQECRYDSTLTSTSCQQVIVNESLHACVADMFVDSDGNADYEHRTDSTPSLFSVASLKTLESVDDGSGVYSPVLSCPTLHIVELTGIEHITKITGFDLSSNDLDTSASTECLDSLMHLSALLSLDLSSNSNITTLPDLRGMSSLTVLR</sequence>
<reference evidence="5" key="1">
    <citation type="submission" date="2022-03" db="EMBL/GenBank/DDBJ databases">
        <title>Draft genome sequence of Aduncisulcus paluster, a free-living microaerophilic Fornicata.</title>
        <authorList>
            <person name="Yuyama I."/>
            <person name="Kume K."/>
            <person name="Tamura T."/>
            <person name="Inagaki Y."/>
            <person name="Hashimoto T."/>
        </authorList>
    </citation>
    <scope>NUCLEOTIDE SEQUENCE</scope>
    <source>
        <strain evidence="5">NY0171</strain>
    </source>
</reference>
<feature type="transmembrane region" description="Helical" evidence="3">
    <location>
        <begin position="186"/>
        <end position="207"/>
    </location>
</feature>
<evidence type="ECO:0000313" key="5">
    <source>
        <dbReference type="EMBL" id="GKT35070.1"/>
    </source>
</evidence>
<keyword evidence="1" id="KW-0433">Leucine-rich repeat</keyword>
<dbReference type="PROSITE" id="PS51450">
    <property type="entry name" value="LRR"/>
    <property type="match status" value="4"/>
</dbReference>
<evidence type="ECO:0000256" key="2">
    <source>
        <dbReference type="ARBA" id="ARBA00022737"/>
    </source>
</evidence>
<dbReference type="EMBL" id="BQXS01010916">
    <property type="protein sequence ID" value="GKT35070.1"/>
    <property type="molecule type" value="Genomic_DNA"/>
</dbReference>
<feature type="domain" description="Chitin-binding type-2" evidence="4">
    <location>
        <begin position="224"/>
        <end position="289"/>
    </location>
</feature>
<keyword evidence="3" id="KW-0812">Transmembrane</keyword>
<evidence type="ECO:0000256" key="3">
    <source>
        <dbReference type="SAM" id="Phobius"/>
    </source>
</evidence>
<evidence type="ECO:0000313" key="6">
    <source>
        <dbReference type="Proteomes" id="UP001057375"/>
    </source>
</evidence>
<gene>
    <name evidence="5" type="ORF">ADUPG1_008303</name>
</gene>
<dbReference type="PANTHER" id="PTHR48051:SF1">
    <property type="entry name" value="RAS SUPPRESSOR PROTEIN 1"/>
    <property type="match status" value="1"/>
</dbReference>
<keyword evidence="3" id="KW-0472">Membrane</keyword>
<dbReference type="PROSITE" id="PS50940">
    <property type="entry name" value="CHIT_BIND_II"/>
    <property type="match status" value="1"/>
</dbReference>
<evidence type="ECO:0000256" key="1">
    <source>
        <dbReference type="ARBA" id="ARBA00022614"/>
    </source>
</evidence>
<protein>
    <recommendedName>
        <fullName evidence="4">Chitin-binding type-2 domain-containing protein</fullName>
    </recommendedName>
</protein>
<comment type="caution">
    <text evidence="5">The sequence shown here is derived from an EMBL/GenBank/DDBJ whole genome shotgun (WGS) entry which is preliminary data.</text>
</comment>
<feature type="non-terminal residue" evidence="5">
    <location>
        <position position="1426"/>
    </location>
</feature>
<dbReference type="InterPro" id="IPR050216">
    <property type="entry name" value="LRR_domain-containing"/>
</dbReference>
<dbReference type="InterPro" id="IPR002557">
    <property type="entry name" value="Chitin-bd_dom"/>
</dbReference>
<keyword evidence="3" id="KW-1133">Transmembrane helix</keyword>
<accession>A0ABQ5KRI7</accession>
<proteinExistence type="predicted"/>
<feature type="transmembrane region" description="Helical" evidence="3">
    <location>
        <begin position="20"/>
        <end position="39"/>
    </location>
</feature>
<keyword evidence="2" id="KW-0677">Repeat</keyword>
<name>A0ABQ5KRI7_9EUKA</name>
<dbReference type="SUPFAM" id="SSF52058">
    <property type="entry name" value="L domain-like"/>
    <property type="match status" value="3"/>
</dbReference>
<feature type="transmembrane region" description="Helical" evidence="3">
    <location>
        <begin position="219"/>
        <end position="238"/>
    </location>
</feature>
<dbReference type="InterPro" id="IPR032675">
    <property type="entry name" value="LRR_dom_sf"/>
</dbReference>
<organism evidence="5 6">
    <name type="scientific">Aduncisulcus paluster</name>
    <dbReference type="NCBI Taxonomy" id="2918883"/>
    <lineage>
        <taxon>Eukaryota</taxon>
        <taxon>Metamonada</taxon>
        <taxon>Carpediemonas-like organisms</taxon>
        <taxon>Aduncisulcus</taxon>
    </lineage>
</organism>